<feature type="binding site" evidence="9">
    <location>
        <position position="314"/>
    </location>
    <ligand>
        <name>substrate</name>
    </ligand>
</feature>
<dbReference type="GO" id="GO:0004553">
    <property type="term" value="F:hydrolase activity, hydrolyzing O-glycosyl compounds"/>
    <property type="evidence" value="ECO:0007669"/>
    <property type="project" value="InterPro"/>
</dbReference>
<feature type="active site" evidence="10">
    <location>
        <position position="137"/>
    </location>
</feature>
<keyword evidence="1" id="KW-0732">Signal</keyword>
<gene>
    <name evidence="14" type="ORF">FHX49_001041</name>
</gene>
<keyword evidence="13" id="KW-0812">Transmembrane</keyword>
<feature type="binding site" evidence="9">
    <location>
        <position position="248"/>
    </location>
    <ligand>
        <name>substrate</name>
    </ligand>
</feature>
<feature type="active site" description="Proton donor" evidence="8 11">
    <location>
        <position position="179"/>
    </location>
</feature>
<reference evidence="14 15" key="1">
    <citation type="submission" date="2020-08" db="EMBL/GenBank/DDBJ databases">
        <title>Sequencing the genomes of 1000 actinobacteria strains.</title>
        <authorList>
            <person name="Klenk H.-P."/>
        </authorList>
    </citation>
    <scope>NUCLEOTIDE SEQUENCE [LARGE SCALE GENOMIC DNA]</scope>
    <source>
        <strain evidence="14 15">DSM 27099</strain>
    </source>
</reference>
<keyword evidence="3 12" id="KW-0136">Cellulose degradation</keyword>
<keyword evidence="2 12" id="KW-0378">Hydrolase</keyword>
<evidence type="ECO:0000256" key="3">
    <source>
        <dbReference type="ARBA" id="ARBA00023001"/>
    </source>
</evidence>
<name>A0A7W4YLI7_9MICO</name>
<feature type="binding site" evidence="9">
    <location>
        <position position="217"/>
    </location>
    <ligand>
        <name>substrate</name>
    </ligand>
</feature>
<evidence type="ECO:0000256" key="12">
    <source>
        <dbReference type="RuleBase" id="RU361186"/>
    </source>
</evidence>
<dbReference type="Gene3D" id="3.20.20.40">
    <property type="entry name" value="1, 4-beta cellobiohydrolase"/>
    <property type="match status" value="1"/>
</dbReference>
<dbReference type="SUPFAM" id="SSF51989">
    <property type="entry name" value="Glycosyl hydrolases family 6, cellulases"/>
    <property type="match status" value="1"/>
</dbReference>
<dbReference type="PROSITE" id="PS00656">
    <property type="entry name" value="GLYCOSYL_HYDROL_F6_2"/>
    <property type="match status" value="1"/>
</dbReference>
<dbReference type="PANTHER" id="PTHR34876:SF4">
    <property type="entry name" value="1,4-BETA-D-GLUCAN CELLOBIOHYDROLASE C-RELATED"/>
    <property type="match status" value="1"/>
</dbReference>
<dbReference type="InterPro" id="IPR016288">
    <property type="entry name" value="Beta_cellobiohydrolase"/>
</dbReference>
<dbReference type="InterPro" id="IPR036434">
    <property type="entry name" value="Beta_cellobiohydrolase_sf"/>
</dbReference>
<evidence type="ECO:0000256" key="1">
    <source>
        <dbReference type="ARBA" id="ARBA00022729"/>
    </source>
</evidence>
<feature type="binding site" evidence="9">
    <location>
        <position position="220"/>
    </location>
    <ligand>
        <name>substrate</name>
    </ligand>
</feature>
<keyword evidence="4" id="KW-1015">Disulfide bond</keyword>
<comment type="caution">
    <text evidence="14">The sequence shown here is derived from an EMBL/GenBank/DDBJ whole genome shotgun (WGS) entry which is preliminary data.</text>
</comment>
<protein>
    <recommendedName>
        <fullName evidence="12">Glucanase</fullName>
        <ecNumber evidence="12">3.2.1.-</ecNumber>
    </recommendedName>
</protein>
<dbReference type="PANTHER" id="PTHR34876">
    <property type="match status" value="1"/>
</dbReference>
<evidence type="ECO:0000256" key="11">
    <source>
        <dbReference type="PROSITE-ProRule" id="PRU10057"/>
    </source>
</evidence>
<dbReference type="PIRSF" id="PIRSF001100">
    <property type="entry name" value="Beta_cellobiohydrolase"/>
    <property type="match status" value="1"/>
</dbReference>
<sequence length="346" mass="36309">MTTAPAAPRRRRRRSLPRWAWITIVAAVLVALLAIIAAIGWTVTTGLSLLSAEPPSVGTTIVAPEESKAAIAAASESEGAAEQAAAEYLAAAPTAYWLTPELDPIGEVGTRVLNLVNEAREQDAALAVVVYGLPERDCGQYSAGGLDDADYDTWTSEIGAALSSASAADLQKIIILEPDSLALAPQCDNVDARMTQLHDAVERLAGTNVWIYLDGGHSNWLAASEMASLIQQVGVSDTIRGFATNVSNYQPTYAEFEYAHQVSDALGGSHAIVDTSRNGAEQAESEWCNPAGQLVGAAGGTYGDDVVDTNLWIKPPGESDGECNGGPVAGAWWSESAVQLTSDLLQ</sequence>
<dbReference type="EC" id="3.2.1.-" evidence="12"/>
<dbReference type="EMBL" id="JACHWQ010000002">
    <property type="protein sequence ID" value="MBB2975475.1"/>
    <property type="molecule type" value="Genomic_DNA"/>
</dbReference>
<dbReference type="InterPro" id="IPR001524">
    <property type="entry name" value="Glyco_hydro_6_CS"/>
</dbReference>
<accession>A0A7W4YLI7</accession>
<dbReference type="Proteomes" id="UP000529310">
    <property type="component" value="Unassembled WGS sequence"/>
</dbReference>
<feature type="binding site" evidence="9">
    <location>
        <position position="318"/>
    </location>
    <ligand>
        <name>substrate</name>
    </ligand>
</feature>
<evidence type="ECO:0000313" key="15">
    <source>
        <dbReference type="Proteomes" id="UP000529310"/>
    </source>
</evidence>
<dbReference type="GO" id="GO:0030245">
    <property type="term" value="P:cellulose catabolic process"/>
    <property type="evidence" value="ECO:0007669"/>
    <property type="project" value="UniProtKB-KW"/>
</dbReference>
<organism evidence="14 15">
    <name type="scientific">Microbacterium endophyticum</name>
    <dbReference type="NCBI Taxonomy" id="1526412"/>
    <lineage>
        <taxon>Bacteria</taxon>
        <taxon>Bacillati</taxon>
        <taxon>Actinomycetota</taxon>
        <taxon>Actinomycetes</taxon>
        <taxon>Micrococcales</taxon>
        <taxon>Microbacteriaceae</taxon>
        <taxon>Microbacterium</taxon>
    </lineage>
</organism>
<evidence type="ECO:0000256" key="7">
    <source>
        <dbReference type="ARBA" id="ARBA00023326"/>
    </source>
</evidence>
<dbReference type="AlphaFoldDB" id="A0A7W4YLI7"/>
<evidence type="ECO:0000256" key="4">
    <source>
        <dbReference type="ARBA" id="ARBA00023157"/>
    </source>
</evidence>
<feature type="binding site" evidence="9">
    <location>
        <position position="97"/>
    </location>
    <ligand>
        <name>substrate</name>
    </ligand>
</feature>
<feature type="binding site" evidence="9">
    <location>
        <position position="287"/>
    </location>
    <ligand>
        <name>substrate</name>
    </ligand>
</feature>
<evidence type="ECO:0000256" key="2">
    <source>
        <dbReference type="ARBA" id="ARBA00022801"/>
    </source>
</evidence>
<comment type="similarity">
    <text evidence="12">Belongs to the glycosyl hydrolase family 6.</text>
</comment>
<feature type="active site" description="Proton acceptor" evidence="8">
    <location>
        <position position="320"/>
    </location>
</feature>
<dbReference type="Pfam" id="PF01341">
    <property type="entry name" value="Glyco_hydro_6"/>
    <property type="match status" value="1"/>
</dbReference>
<proteinExistence type="inferred from homology"/>
<keyword evidence="7 12" id="KW-0624">Polysaccharide degradation</keyword>
<evidence type="ECO:0000256" key="13">
    <source>
        <dbReference type="SAM" id="Phobius"/>
    </source>
</evidence>
<dbReference type="PRINTS" id="PR00733">
    <property type="entry name" value="GLHYDRLASE6"/>
</dbReference>
<keyword evidence="13" id="KW-1133">Transmembrane helix</keyword>
<feature type="transmembrane region" description="Helical" evidence="13">
    <location>
        <begin position="19"/>
        <end position="41"/>
    </location>
</feature>
<keyword evidence="6 12" id="KW-0326">Glycosidase</keyword>
<evidence type="ECO:0000256" key="5">
    <source>
        <dbReference type="ARBA" id="ARBA00023277"/>
    </source>
</evidence>
<evidence type="ECO:0000256" key="10">
    <source>
        <dbReference type="PROSITE-ProRule" id="PRU10056"/>
    </source>
</evidence>
<evidence type="ECO:0000313" key="14">
    <source>
        <dbReference type="EMBL" id="MBB2975475.1"/>
    </source>
</evidence>
<keyword evidence="13" id="KW-0472">Membrane</keyword>
<evidence type="ECO:0000256" key="8">
    <source>
        <dbReference type="PIRSR" id="PIRSR001100-1"/>
    </source>
</evidence>
<evidence type="ECO:0000256" key="6">
    <source>
        <dbReference type="ARBA" id="ARBA00023295"/>
    </source>
</evidence>
<keyword evidence="15" id="KW-1185">Reference proteome</keyword>
<evidence type="ECO:0000256" key="9">
    <source>
        <dbReference type="PIRSR" id="PIRSR001100-2"/>
    </source>
</evidence>
<dbReference type="PROSITE" id="PS00655">
    <property type="entry name" value="GLYCOSYL_HYDROL_F6_1"/>
    <property type="match status" value="1"/>
</dbReference>
<keyword evidence="5 12" id="KW-0119">Carbohydrate metabolism</keyword>
<dbReference type="RefSeq" id="WP_241246282.1">
    <property type="nucleotide sequence ID" value="NZ_CP049255.1"/>
</dbReference>